<evidence type="ECO:0000256" key="1">
    <source>
        <dbReference type="ARBA" id="ARBA00004141"/>
    </source>
</evidence>
<dbReference type="InterPro" id="IPR005828">
    <property type="entry name" value="MFS_sugar_transport-like"/>
</dbReference>
<dbReference type="PRINTS" id="PR00171">
    <property type="entry name" value="SUGRTRNSPORT"/>
</dbReference>
<dbReference type="Gene3D" id="1.20.1250.20">
    <property type="entry name" value="MFS general substrate transporter like domains"/>
    <property type="match status" value="1"/>
</dbReference>
<feature type="transmembrane region" description="Helical" evidence="9">
    <location>
        <begin position="198"/>
        <end position="221"/>
    </location>
</feature>
<feature type="compositionally biased region" description="Basic and acidic residues" evidence="8">
    <location>
        <begin position="517"/>
        <end position="529"/>
    </location>
</feature>
<feature type="transmembrane region" description="Helical" evidence="9">
    <location>
        <begin position="429"/>
        <end position="450"/>
    </location>
</feature>
<comment type="similarity">
    <text evidence="2 7">Belongs to the major facilitator superfamily. Sugar transporter (TC 2.A.1.1) family.</text>
</comment>
<evidence type="ECO:0000313" key="12">
    <source>
        <dbReference type="Proteomes" id="UP000091956"/>
    </source>
</evidence>
<dbReference type="Pfam" id="PF00083">
    <property type="entry name" value="Sugar_tr"/>
    <property type="match status" value="1"/>
</dbReference>
<dbReference type="GO" id="GO:0016020">
    <property type="term" value="C:membrane"/>
    <property type="evidence" value="ECO:0007669"/>
    <property type="project" value="UniProtKB-SubCell"/>
</dbReference>
<evidence type="ECO:0000259" key="10">
    <source>
        <dbReference type="PROSITE" id="PS50850"/>
    </source>
</evidence>
<dbReference type="PROSITE" id="PS00216">
    <property type="entry name" value="SUGAR_TRANSPORT_1"/>
    <property type="match status" value="1"/>
</dbReference>
<dbReference type="InterPro" id="IPR050360">
    <property type="entry name" value="MFS_Sugar_Transporters"/>
</dbReference>
<feature type="transmembrane region" description="Helical" evidence="9">
    <location>
        <begin position="79"/>
        <end position="103"/>
    </location>
</feature>
<name>A0A1B8GT36_9PEZI</name>
<feature type="transmembrane region" description="Helical" evidence="9">
    <location>
        <begin position="358"/>
        <end position="377"/>
    </location>
</feature>
<keyword evidence="4 9" id="KW-0812">Transmembrane</keyword>
<organism evidence="11 12">
    <name type="scientific">Pseudogymnoascus verrucosus</name>
    <dbReference type="NCBI Taxonomy" id="342668"/>
    <lineage>
        <taxon>Eukaryota</taxon>
        <taxon>Fungi</taxon>
        <taxon>Dikarya</taxon>
        <taxon>Ascomycota</taxon>
        <taxon>Pezizomycotina</taxon>
        <taxon>Leotiomycetes</taxon>
        <taxon>Thelebolales</taxon>
        <taxon>Thelebolaceae</taxon>
        <taxon>Pseudogymnoascus</taxon>
    </lineage>
</organism>
<gene>
    <name evidence="11" type="ORF">VE01_02278</name>
</gene>
<evidence type="ECO:0000256" key="2">
    <source>
        <dbReference type="ARBA" id="ARBA00010992"/>
    </source>
</evidence>
<keyword evidence="6 9" id="KW-0472">Membrane</keyword>
<keyword evidence="12" id="KW-1185">Reference proteome</keyword>
<feature type="transmembrane region" description="Helical" evidence="9">
    <location>
        <begin position="456"/>
        <end position="477"/>
    </location>
</feature>
<dbReference type="GO" id="GO:0005351">
    <property type="term" value="F:carbohydrate:proton symporter activity"/>
    <property type="evidence" value="ECO:0007669"/>
    <property type="project" value="TreeGrafter"/>
</dbReference>
<evidence type="ECO:0000256" key="4">
    <source>
        <dbReference type="ARBA" id="ARBA00022692"/>
    </source>
</evidence>
<dbReference type="GeneID" id="28835664"/>
<feature type="transmembrane region" description="Helical" evidence="9">
    <location>
        <begin position="292"/>
        <end position="313"/>
    </location>
</feature>
<evidence type="ECO:0000256" key="6">
    <source>
        <dbReference type="ARBA" id="ARBA00023136"/>
    </source>
</evidence>
<dbReference type="RefSeq" id="XP_059319901.1">
    <property type="nucleotide sequence ID" value="XM_059463427.1"/>
</dbReference>
<proteinExistence type="inferred from homology"/>
<dbReference type="InterPro" id="IPR003663">
    <property type="entry name" value="Sugar/inositol_transpt"/>
</dbReference>
<feature type="domain" description="Major facilitator superfamily (MFS) profile" evidence="10">
    <location>
        <begin position="42"/>
        <end position="481"/>
    </location>
</feature>
<accession>A0A1B8GT36</accession>
<evidence type="ECO:0000256" key="7">
    <source>
        <dbReference type="RuleBase" id="RU003346"/>
    </source>
</evidence>
<dbReference type="PANTHER" id="PTHR48022:SF3">
    <property type="entry name" value="HEXOSE TRANSPORTER PROTEIN (AFU_ORTHOLOGUE AFUA_8G04480)-RELATED"/>
    <property type="match status" value="1"/>
</dbReference>
<feature type="region of interest" description="Disordered" evidence="8">
    <location>
        <begin position="495"/>
        <end position="529"/>
    </location>
</feature>
<keyword evidence="3 7" id="KW-0813">Transport</keyword>
<dbReference type="Proteomes" id="UP000091956">
    <property type="component" value="Unassembled WGS sequence"/>
</dbReference>
<feature type="transmembrane region" description="Helical" evidence="9">
    <location>
        <begin position="110"/>
        <end position="129"/>
    </location>
</feature>
<keyword evidence="5 9" id="KW-1133">Transmembrane helix</keyword>
<feature type="transmembrane region" description="Helical" evidence="9">
    <location>
        <begin position="389"/>
        <end position="408"/>
    </location>
</feature>
<evidence type="ECO:0000256" key="9">
    <source>
        <dbReference type="SAM" id="Phobius"/>
    </source>
</evidence>
<feature type="compositionally biased region" description="Basic and acidic residues" evidence="8">
    <location>
        <begin position="495"/>
        <end position="509"/>
    </location>
</feature>
<feature type="transmembrane region" description="Helical" evidence="9">
    <location>
        <begin position="333"/>
        <end position="351"/>
    </location>
</feature>
<dbReference type="PROSITE" id="PS50850">
    <property type="entry name" value="MFS"/>
    <property type="match status" value="1"/>
</dbReference>
<dbReference type="NCBIfam" id="TIGR00879">
    <property type="entry name" value="SP"/>
    <property type="match status" value="1"/>
</dbReference>
<comment type="subcellular location">
    <subcellularLocation>
        <location evidence="1">Membrane</location>
        <topology evidence="1">Multi-pass membrane protein</topology>
    </subcellularLocation>
</comment>
<dbReference type="InterPro" id="IPR005829">
    <property type="entry name" value="Sugar_transporter_CS"/>
</dbReference>
<dbReference type="InterPro" id="IPR020846">
    <property type="entry name" value="MFS_dom"/>
</dbReference>
<evidence type="ECO:0000256" key="3">
    <source>
        <dbReference type="ARBA" id="ARBA00022448"/>
    </source>
</evidence>
<sequence>MGIFKKSETSAEAAVGLGLLAVLPKNPKPWYKTPHIAKLNLILLVALFSSATVGFDGAMMNGLQTLEQWRNYFNHPQSALLGTINAVYPIGKILVLFPCTWLSDKYGRKCPMFVGFIFLLVGAALQGAAQNLPMFIISRLILGGATALIAQPSPILITELAYPTQRGQITALYNTFYYLGAIMAAWFTYGTFKIPSTWAWRIPSLLQGALPSIQFAFFYWLPESPRWLIAKHRHEEARKILVKYHGGGDESSPLVDYEMNEIEENIRLEASINSQTTYFDLIRTAPNRRRTLIAVITGIGSQWNGVGVVSYYLTLVLNTIGITSVASQALINGLLQVFNWIAAVLAGALMVDRIGRRTLFLISTTGMLVSYVCWTILTSVFARTLNQQAGNAVLAFIFIYYFFYDIAWTPLFQAYPVEIFPYALRGRGLTVALASGYISLIIGQFCNPIAMKSIGWKYYIFFCALLAVLLSLIWFLFPETKGHTLEEIAEIFDGKKDEPAHDDDKKEIPIEEEEESVADKSEGNEPKAR</sequence>
<dbReference type="AlphaFoldDB" id="A0A1B8GT36"/>
<feature type="transmembrane region" description="Helical" evidence="9">
    <location>
        <begin position="39"/>
        <end position="59"/>
    </location>
</feature>
<evidence type="ECO:0000313" key="11">
    <source>
        <dbReference type="EMBL" id="OBT98998.2"/>
    </source>
</evidence>
<reference evidence="11 12" key="1">
    <citation type="submission" date="2016-03" db="EMBL/GenBank/DDBJ databases">
        <title>Comparative genomics of Pseudogymnoascus destructans, the fungus causing white-nose syndrome of bats.</title>
        <authorList>
            <person name="Palmer J.M."/>
            <person name="Drees K.P."/>
            <person name="Foster J.T."/>
            <person name="Lindner D.L."/>
        </authorList>
    </citation>
    <scope>NUCLEOTIDE SEQUENCE [LARGE SCALE GENOMIC DNA]</scope>
    <source>
        <strain evidence="11 12">UAMH 10579</strain>
    </source>
</reference>
<dbReference type="SUPFAM" id="SSF103473">
    <property type="entry name" value="MFS general substrate transporter"/>
    <property type="match status" value="1"/>
</dbReference>
<evidence type="ECO:0000256" key="5">
    <source>
        <dbReference type="ARBA" id="ARBA00022989"/>
    </source>
</evidence>
<dbReference type="InterPro" id="IPR036259">
    <property type="entry name" value="MFS_trans_sf"/>
</dbReference>
<dbReference type="EMBL" id="KV460214">
    <property type="protein sequence ID" value="OBT98998.2"/>
    <property type="molecule type" value="Genomic_DNA"/>
</dbReference>
<evidence type="ECO:0000256" key="8">
    <source>
        <dbReference type="SAM" id="MobiDB-lite"/>
    </source>
</evidence>
<reference evidence="12" key="2">
    <citation type="journal article" date="2018" name="Nat. Commun.">
        <title>Extreme sensitivity to ultraviolet light in the fungal pathogen causing white-nose syndrome of bats.</title>
        <authorList>
            <person name="Palmer J.M."/>
            <person name="Drees K.P."/>
            <person name="Foster J.T."/>
            <person name="Lindner D.L."/>
        </authorList>
    </citation>
    <scope>NUCLEOTIDE SEQUENCE [LARGE SCALE GENOMIC DNA]</scope>
    <source>
        <strain evidence="12">UAMH 10579</strain>
    </source>
</reference>
<feature type="transmembrane region" description="Helical" evidence="9">
    <location>
        <begin position="135"/>
        <end position="157"/>
    </location>
</feature>
<protein>
    <recommendedName>
        <fullName evidence="10">Major facilitator superfamily (MFS) profile domain-containing protein</fullName>
    </recommendedName>
</protein>
<dbReference type="PANTHER" id="PTHR48022">
    <property type="entry name" value="PLASTIDIC GLUCOSE TRANSPORTER 4"/>
    <property type="match status" value="1"/>
</dbReference>
<dbReference type="FunFam" id="1.20.1250.20:FF:000117">
    <property type="entry name" value="MFS hexose transporter"/>
    <property type="match status" value="1"/>
</dbReference>
<feature type="transmembrane region" description="Helical" evidence="9">
    <location>
        <begin position="169"/>
        <end position="192"/>
    </location>
</feature>